<dbReference type="Proteomes" id="UP000831785">
    <property type="component" value="Chromosome"/>
</dbReference>
<name>A0ABY4FBC8_9BACT</name>
<gene>
    <name evidence="1" type="ORF">MUN80_01245</name>
</gene>
<dbReference type="EMBL" id="CP095049">
    <property type="protein sequence ID" value="UOQ53397.1"/>
    <property type="molecule type" value="Genomic_DNA"/>
</dbReference>
<accession>A0ABY4FBC8</accession>
<organism evidence="1 2">
    <name type="scientific">Hymenobacter cellulosivorans</name>
    <dbReference type="NCBI Taxonomy" id="2932249"/>
    <lineage>
        <taxon>Bacteria</taxon>
        <taxon>Pseudomonadati</taxon>
        <taxon>Bacteroidota</taxon>
        <taxon>Cytophagia</taxon>
        <taxon>Cytophagales</taxon>
        <taxon>Hymenobacteraceae</taxon>
        <taxon>Hymenobacter</taxon>
    </lineage>
</organism>
<evidence type="ECO:0000313" key="2">
    <source>
        <dbReference type="Proteomes" id="UP000831785"/>
    </source>
</evidence>
<sequence>MPRLRTYPPTTDFTQKIHLADLRRWGYLQPGNYAFTLTFYNPYTGAENAKIACELSVYEAAGWLRLCYSAYGIPYNYVIELEAVASNLGRGAYFLFKCPLSGRRAKTLYSCCGSPYFAHRVALGVKYETQYVAGPFGAVVPFYKRSISLQKAFKKPYRKEWYAGKLTRWYLAALRTLDRNEESAPGLLAAIRSRVTAN</sequence>
<keyword evidence="2" id="KW-1185">Reference proteome</keyword>
<protein>
    <submittedName>
        <fullName evidence="1">Uncharacterized protein</fullName>
    </submittedName>
</protein>
<dbReference type="RefSeq" id="WP_244718558.1">
    <property type="nucleotide sequence ID" value="NZ_CP095049.1"/>
</dbReference>
<proteinExistence type="predicted"/>
<reference evidence="1 2" key="1">
    <citation type="submission" date="2022-04" db="EMBL/GenBank/DDBJ databases">
        <title>Hymenobacter sp. isolated from the air.</title>
        <authorList>
            <person name="Won M."/>
            <person name="Lee C.-M."/>
            <person name="Woen H.-Y."/>
            <person name="Kwon S.-W."/>
        </authorList>
    </citation>
    <scope>NUCLEOTIDE SEQUENCE [LARGE SCALE GENOMIC DNA]</scope>
    <source>
        <strain evidence="2">5116 S-27</strain>
    </source>
</reference>
<evidence type="ECO:0000313" key="1">
    <source>
        <dbReference type="EMBL" id="UOQ53397.1"/>
    </source>
</evidence>